<keyword evidence="2 6" id="KW-0812">Transmembrane</keyword>
<evidence type="ECO:0008006" key="10">
    <source>
        <dbReference type="Google" id="ProtNLM"/>
    </source>
</evidence>
<comment type="subcellular location">
    <subcellularLocation>
        <location evidence="1">Membrane</location>
        <topology evidence="1">Multi-pass membrane protein</topology>
    </subcellularLocation>
</comment>
<dbReference type="PANTHER" id="PTHR31465">
    <property type="entry name" value="PROTEIN RTA1-RELATED"/>
    <property type="match status" value="1"/>
</dbReference>
<evidence type="ECO:0000256" key="3">
    <source>
        <dbReference type="ARBA" id="ARBA00022989"/>
    </source>
</evidence>
<keyword evidence="9" id="KW-1185">Reference proteome</keyword>
<name>A0A0D2PHA5_HYPSF</name>
<proteinExistence type="predicted"/>
<feature type="transmembrane region" description="Helical" evidence="6">
    <location>
        <begin position="45"/>
        <end position="66"/>
    </location>
</feature>
<keyword evidence="4 6" id="KW-0472">Membrane</keyword>
<evidence type="ECO:0000256" key="7">
    <source>
        <dbReference type="SAM" id="SignalP"/>
    </source>
</evidence>
<feature type="transmembrane region" description="Helical" evidence="6">
    <location>
        <begin position="273"/>
        <end position="292"/>
    </location>
</feature>
<dbReference type="InterPro" id="IPR007568">
    <property type="entry name" value="RTA1"/>
</dbReference>
<reference evidence="9" key="1">
    <citation type="submission" date="2014-04" db="EMBL/GenBank/DDBJ databases">
        <title>Evolutionary Origins and Diversification of the Mycorrhizal Mutualists.</title>
        <authorList>
            <consortium name="DOE Joint Genome Institute"/>
            <consortium name="Mycorrhizal Genomics Consortium"/>
            <person name="Kohler A."/>
            <person name="Kuo A."/>
            <person name="Nagy L.G."/>
            <person name="Floudas D."/>
            <person name="Copeland A."/>
            <person name="Barry K.W."/>
            <person name="Cichocki N."/>
            <person name="Veneault-Fourrey C."/>
            <person name="LaButti K."/>
            <person name="Lindquist E.A."/>
            <person name="Lipzen A."/>
            <person name="Lundell T."/>
            <person name="Morin E."/>
            <person name="Murat C."/>
            <person name="Riley R."/>
            <person name="Ohm R."/>
            <person name="Sun H."/>
            <person name="Tunlid A."/>
            <person name="Henrissat B."/>
            <person name="Grigoriev I.V."/>
            <person name="Hibbett D.S."/>
            <person name="Martin F."/>
        </authorList>
    </citation>
    <scope>NUCLEOTIDE SEQUENCE [LARGE SCALE GENOMIC DNA]</scope>
    <source>
        <strain evidence="9">FD-334 SS-4</strain>
    </source>
</reference>
<feature type="signal peptide" evidence="7">
    <location>
        <begin position="1"/>
        <end position="21"/>
    </location>
</feature>
<dbReference type="PANTHER" id="PTHR31465:SF1">
    <property type="entry name" value="PROTEIN RTA1-RELATED"/>
    <property type="match status" value="1"/>
</dbReference>
<feature type="transmembrane region" description="Helical" evidence="6">
    <location>
        <begin position="110"/>
        <end position="130"/>
    </location>
</feature>
<feature type="transmembrane region" description="Helical" evidence="6">
    <location>
        <begin position="233"/>
        <end position="253"/>
    </location>
</feature>
<evidence type="ECO:0000256" key="4">
    <source>
        <dbReference type="ARBA" id="ARBA00023136"/>
    </source>
</evidence>
<feature type="region of interest" description="Disordered" evidence="5">
    <location>
        <begin position="304"/>
        <end position="326"/>
    </location>
</feature>
<gene>
    <name evidence="8" type="ORF">HYPSUDRAFT_125712</name>
</gene>
<feature type="transmembrane region" description="Helical" evidence="6">
    <location>
        <begin position="151"/>
        <end position="176"/>
    </location>
</feature>
<protein>
    <recommendedName>
        <fullName evidence="10">RTA1-like protein</fullName>
    </recommendedName>
</protein>
<dbReference type="GO" id="GO:0016020">
    <property type="term" value="C:membrane"/>
    <property type="evidence" value="ECO:0007669"/>
    <property type="project" value="UniProtKB-SubCell"/>
</dbReference>
<evidence type="ECO:0000256" key="2">
    <source>
        <dbReference type="ARBA" id="ARBA00022692"/>
    </source>
</evidence>
<keyword evidence="3 6" id="KW-1133">Transmembrane helix</keyword>
<organism evidence="8 9">
    <name type="scientific">Hypholoma sublateritium (strain FD-334 SS-4)</name>
    <dbReference type="NCBI Taxonomy" id="945553"/>
    <lineage>
        <taxon>Eukaryota</taxon>
        <taxon>Fungi</taxon>
        <taxon>Dikarya</taxon>
        <taxon>Basidiomycota</taxon>
        <taxon>Agaricomycotina</taxon>
        <taxon>Agaricomycetes</taxon>
        <taxon>Agaricomycetidae</taxon>
        <taxon>Agaricales</taxon>
        <taxon>Agaricineae</taxon>
        <taxon>Strophariaceae</taxon>
        <taxon>Hypholoma</taxon>
    </lineage>
</organism>
<dbReference type="EMBL" id="KN817518">
    <property type="protein sequence ID" value="KJA30219.1"/>
    <property type="molecule type" value="Genomic_DNA"/>
</dbReference>
<evidence type="ECO:0000313" key="9">
    <source>
        <dbReference type="Proteomes" id="UP000054270"/>
    </source>
</evidence>
<dbReference type="AlphaFoldDB" id="A0A0D2PHA5"/>
<accession>A0A0D2PHA5</accession>
<feature type="transmembrane region" description="Helical" evidence="6">
    <location>
        <begin position="188"/>
        <end position="212"/>
    </location>
</feature>
<evidence type="ECO:0000256" key="5">
    <source>
        <dbReference type="SAM" id="MobiDB-lite"/>
    </source>
</evidence>
<feature type="chain" id="PRO_5002249432" description="RTA1-like protein" evidence="7">
    <location>
        <begin position="22"/>
        <end position="326"/>
    </location>
</feature>
<feature type="transmembrane region" description="Helical" evidence="6">
    <location>
        <begin position="78"/>
        <end position="98"/>
    </location>
</feature>
<dbReference type="OMA" id="WPGRMIP"/>
<dbReference type="Pfam" id="PF04479">
    <property type="entry name" value="RTA1"/>
    <property type="match status" value="1"/>
</dbReference>
<keyword evidence="7" id="KW-0732">Signal</keyword>
<evidence type="ECO:0000256" key="6">
    <source>
        <dbReference type="SAM" id="Phobius"/>
    </source>
</evidence>
<dbReference type="STRING" id="945553.A0A0D2PHA5"/>
<dbReference type="OrthoDB" id="3358017at2759"/>
<sequence>MPLGRLSASLLLLGAASLVDGAIHTNLPRPNPFVDPAHDPYNPLKYIASNTLTAIAFSLVLTVGIIQTWFIRRYGAKWMMSMTIGAYLFALGLSIRFGLHLHPQSKGLYIIEYLFVVLSPCAFIAADYVLLGRISKHLGADEYLLVPSRRITIVFVASDITTFLIQAVGGAMSASANDPTMALAGSRVFLGGLAAQLLSFVSFSCIFAIFLYRVRTHNAAMWTMDKDKVWYKSWLALAGALVVSCIGILIRSTYRVVELSEGFQGPLTRSEPFFYGLDTLPLFIAISVYIPFWPGRFIPGSTAATDSVKSRGSSKDGNEKAVVSSD</sequence>
<evidence type="ECO:0000256" key="1">
    <source>
        <dbReference type="ARBA" id="ARBA00004141"/>
    </source>
</evidence>
<dbReference type="Proteomes" id="UP000054270">
    <property type="component" value="Unassembled WGS sequence"/>
</dbReference>
<evidence type="ECO:0000313" key="8">
    <source>
        <dbReference type="EMBL" id="KJA30219.1"/>
    </source>
</evidence>